<sequence length="122" mass="13556">MPSPKPTSESEIDASYSDNIGQIPKDVSQQEIVPRASVLKELASHLIEVSSSKSSFSLNTCSEFDNFEFRPLVVEPLQVIHIETKPSDPQQNVQTSYVESHLTKLAQTEILVQSETEQIIQG</sequence>
<feature type="region of interest" description="Disordered" evidence="1">
    <location>
        <begin position="1"/>
        <end position="28"/>
    </location>
</feature>
<keyword evidence="3" id="KW-1185">Reference proteome</keyword>
<reference evidence="2 3" key="1">
    <citation type="submission" date="2023-01" db="EMBL/GenBank/DDBJ databases">
        <authorList>
            <person name="Kreplak J."/>
        </authorList>
    </citation>
    <scope>NUCLEOTIDE SEQUENCE [LARGE SCALE GENOMIC DNA]</scope>
</reference>
<protein>
    <submittedName>
        <fullName evidence="2">Uncharacterized protein</fullName>
    </submittedName>
</protein>
<evidence type="ECO:0000313" key="3">
    <source>
        <dbReference type="Proteomes" id="UP001157006"/>
    </source>
</evidence>
<gene>
    <name evidence="2" type="ORF">VFH_VI160480</name>
</gene>
<proteinExistence type="predicted"/>
<accession>A0AAV1BCX5</accession>
<name>A0AAV1BCX5_VICFA</name>
<dbReference type="EMBL" id="OX451741">
    <property type="protein sequence ID" value="CAI8619224.1"/>
    <property type="molecule type" value="Genomic_DNA"/>
</dbReference>
<evidence type="ECO:0000256" key="1">
    <source>
        <dbReference type="SAM" id="MobiDB-lite"/>
    </source>
</evidence>
<organism evidence="2 3">
    <name type="scientific">Vicia faba</name>
    <name type="common">Broad bean</name>
    <name type="synonym">Faba vulgaris</name>
    <dbReference type="NCBI Taxonomy" id="3906"/>
    <lineage>
        <taxon>Eukaryota</taxon>
        <taxon>Viridiplantae</taxon>
        <taxon>Streptophyta</taxon>
        <taxon>Embryophyta</taxon>
        <taxon>Tracheophyta</taxon>
        <taxon>Spermatophyta</taxon>
        <taxon>Magnoliopsida</taxon>
        <taxon>eudicotyledons</taxon>
        <taxon>Gunneridae</taxon>
        <taxon>Pentapetalae</taxon>
        <taxon>rosids</taxon>
        <taxon>fabids</taxon>
        <taxon>Fabales</taxon>
        <taxon>Fabaceae</taxon>
        <taxon>Papilionoideae</taxon>
        <taxon>50 kb inversion clade</taxon>
        <taxon>NPAAA clade</taxon>
        <taxon>Hologalegina</taxon>
        <taxon>IRL clade</taxon>
        <taxon>Fabeae</taxon>
        <taxon>Vicia</taxon>
    </lineage>
</organism>
<dbReference type="Proteomes" id="UP001157006">
    <property type="component" value="Chromosome 6"/>
</dbReference>
<dbReference type="AlphaFoldDB" id="A0AAV1BCX5"/>
<evidence type="ECO:0000313" key="2">
    <source>
        <dbReference type="EMBL" id="CAI8619224.1"/>
    </source>
</evidence>